<dbReference type="RefSeq" id="WP_143411105.1">
    <property type="nucleotide sequence ID" value="NZ_VHSF01000003.1"/>
</dbReference>
<dbReference type="OrthoDB" id="396512at2"/>
<protein>
    <recommendedName>
        <fullName evidence="3">7-cyano-7-deazaguanine synthase</fullName>
    </recommendedName>
</protein>
<comment type="caution">
    <text evidence="1">The sequence shown here is derived from an EMBL/GenBank/DDBJ whole genome shotgun (WGS) entry which is preliminary data.</text>
</comment>
<name>A0A550HZC6_9FLAO</name>
<dbReference type="AlphaFoldDB" id="A0A550HZC6"/>
<proteinExistence type="predicted"/>
<organism evidence="1 2">
    <name type="scientific">Christiangramia sabulilitoris</name>
    <dbReference type="NCBI Taxonomy" id="2583991"/>
    <lineage>
        <taxon>Bacteria</taxon>
        <taxon>Pseudomonadati</taxon>
        <taxon>Bacteroidota</taxon>
        <taxon>Flavobacteriia</taxon>
        <taxon>Flavobacteriales</taxon>
        <taxon>Flavobacteriaceae</taxon>
        <taxon>Christiangramia</taxon>
    </lineage>
</organism>
<gene>
    <name evidence="1" type="ORF">FGM01_10380</name>
</gene>
<dbReference type="Proteomes" id="UP000315131">
    <property type="component" value="Unassembled WGS sequence"/>
</dbReference>
<reference evidence="1 2" key="1">
    <citation type="submission" date="2019-06" db="EMBL/GenBank/DDBJ databases">
        <title>Gramella sabulilitoris sp. nov., isolated from a marine sand.</title>
        <authorList>
            <person name="Yoon J.-H."/>
        </authorList>
    </citation>
    <scope>NUCLEOTIDE SEQUENCE [LARGE SCALE GENOMIC DNA]</scope>
    <source>
        <strain evidence="1 2">HSMS-1</strain>
    </source>
</reference>
<dbReference type="EMBL" id="VHSF01000003">
    <property type="protein sequence ID" value="TRO63908.1"/>
    <property type="molecule type" value="Genomic_DNA"/>
</dbReference>
<keyword evidence="2" id="KW-1185">Reference proteome</keyword>
<sequence length="389" mass="45352">MIIINQPEILERGNSCILESIIEINGEKRSMWFKTPMEYKEYLVTENVDGFLVGLLFKALQTNSNIKLKAPVSANLIYSLNHYLIPALVLSNPTFKKIRILTNEINNSNLNIKPFAATGMSCGVDSLATYYDHIKEEEPFKITHFTFFNVGSHLDFGGKKSRKIFNERLKRISLFSQKENKKLISVDSNLSEILQMNFQQTHSLRSASSVLILQKLIKNYYYSSAYRFDFFKLNHKDTSDSDILNLNMLSTESTRFFSSVAQFSRIERTLLISNYPETYNFLDVCVNHRSDKEFINCSTCYKCLRTQLTLDFAGYLSRYEKVFDLKKYQKNKNDYLALLYAKKNKSKLDIELINFLNEKGLKLSVMIYILMIKYHSLNNVKRLKNFFGR</sequence>
<accession>A0A550HZC6</accession>
<evidence type="ECO:0008006" key="3">
    <source>
        <dbReference type="Google" id="ProtNLM"/>
    </source>
</evidence>
<evidence type="ECO:0000313" key="2">
    <source>
        <dbReference type="Proteomes" id="UP000315131"/>
    </source>
</evidence>
<evidence type="ECO:0000313" key="1">
    <source>
        <dbReference type="EMBL" id="TRO63908.1"/>
    </source>
</evidence>